<feature type="compositionally biased region" description="Basic and acidic residues" evidence="1">
    <location>
        <begin position="28"/>
        <end position="41"/>
    </location>
</feature>
<accession>A0A5K7YU45</accession>
<dbReference type="Proteomes" id="UP000427769">
    <property type="component" value="Chromosome"/>
</dbReference>
<feature type="compositionally biased region" description="Basic and acidic residues" evidence="1">
    <location>
        <begin position="1"/>
        <end position="14"/>
    </location>
</feature>
<dbReference type="EMBL" id="AP021875">
    <property type="protein sequence ID" value="BBO72866.1"/>
    <property type="molecule type" value="Genomic_DNA"/>
</dbReference>
<feature type="region of interest" description="Disordered" evidence="1">
    <location>
        <begin position="1"/>
        <end position="41"/>
    </location>
</feature>
<sequence>MMTDRFRFAADGKRIPHPPGSPSPDADGNDRDARPDSRDQVDIIAMVRSLQRTAGLNDCFRRGRADCDDIQCHWRSYCLGGLPDQETSAKGSAIRKPTERSGESFDFHKR</sequence>
<dbReference type="OrthoDB" id="1687780at2"/>
<name>A0A5K7YU45_9BACT</name>
<evidence type="ECO:0000313" key="2">
    <source>
        <dbReference type="EMBL" id="BBO72866.1"/>
    </source>
</evidence>
<proteinExistence type="predicted"/>
<dbReference type="AlphaFoldDB" id="A0A5K7YU45"/>
<keyword evidence="3" id="KW-1185">Reference proteome</keyword>
<gene>
    <name evidence="2" type="ORF">DSCW_02830</name>
</gene>
<protein>
    <submittedName>
        <fullName evidence="2">Uncharacterized protein</fullName>
    </submittedName>
</protein>
<reference evidence="2 3" key="1">
    <citation type="submission" date="2019-11" db="EMBL/GenBank/DDBJ databases">
        <title>Comparative genomics of hydrocarbon-degrading Desulfosarcina strains.</title>
        <authorList>
            <person name="Watanabe M."/>
            <person name="Kojima H."/>
            <person name="Fukui M."/>
        </authorList>
    </citation>
    <scope>NUCLEOTIDE SEQUENCE [LARGE SCALE GENOMIC DNA]</scope>
    <source>
        <strain evidence="2 3">PP31</strain>
    </source>
</reference>
<dbReference type="KEGG" id="dwd:DSCW_02830"/>
<organism evidence="2 3">
    <name type="scientific">Desulfosarcina widdelii</name>
    <dbReference type="NCBI Taxonomy" id="947919"/>
    <lineage>
        <taxon>Bacteria</taxon>
        <taxon>Pseudomonadati</taxon>
        <taxon>Thermodesulfobacteriota</taxon>
        <taxon>Desulfobacteria</taxon>
        <taxon>Desulfobacterales</taxon>
        <taxon>Desulfosarcinaceae</taxon>
        <taxon>Desulfosarcina</taxon>
    </lineage>
</organism>
<feature type="compositionally biased region" description="Basic and acidic residues" evidence="1">
    <location>
        <begin position="96"/>
        <end position="110"/>
    </location>
</feature>
<evidence type="ECO:0000256" key="1">
    <source>
        <dbReference type="SAM" id="MobiDB-lite"/>
    </source>
</evidence>
<feature type="region of interest" description="Disordered" evidence="1">
    <location>
        <begin position="82"/>
        <end position="110"/>
    </location>
</feature>
<evidence type="ECO:0000313" key="3">
    <source>
        <dbReference type="Proteomes" id="UP000427769"/>
    </source>
</evidence>
<dbReference type="RefSeq" id="WP_155302030.1">
    <property type="nucleotide sequence ID" value="NZ_AP021875.1"/>
</dbReference>